<dbReference type="WBParaSite" id="JU765_v2.g11921.t1">
    <property type="protein sequence ID" value="JU765_v2.g11921.t1"/>
    <property type="gene ID" value="JU765_v2.g11921"/>
</dbReference>
<sequence length="387" mass="44418">MAAEPKMMASEEVNQGVLCSLDPSTVSEVKIQPVLLDDFILNRERKITVGRHKHKYLAEEYLRNDGRVQFDLNPGLDTFDPRPSDEGLDQILQYLLWRGQQSQEHDLKKVVNGADAVCWRGNVSKIAYSPYEDNGPGFKFLVDKFEDVLFLKELETETKATQMANQSDWEKTCTYWGFKFETFIFAEKGQKPTPDEPVSTWEEMGAAFLTTFEADPDAGEDKLKLFYIAEIDGLDSLGKHVEVKTQAYGLYSGNYFQQKAMRWWVQNTIVGIEDIIVGLRTKKGVIFKLEKVSLRDLNVRCNEWSGKVCLLAAQHFFNTLRKRFDELVQPGQILVLERKPNSRTIRYSVIPKVEILSPEFREYFGSQRRATVKRKAENDGLGTDAKK</sequence>
<evidence type="ECO:0000313" key="2">
    <source>
        <dbReference type="WBParaSite" id="JU765_v2.g11921.t1"/>
    </source>
</evidence>
<organism evidence="1 2">
    <name type="scientific">Panagrolaimus sp. JU765</name>
    <dbReference type="NCBI Taxonomy" id="591449"/>
    <lineage>
        <taxon>Eukaryota</taxon>
        <taxon>Metazoa</taxon>
        <taxon>Ecdysozoa</taxon>
        <taxon>Nematoda</taxon>
        <taxon>Chromadorea</taxon>
        <taxon>Rhabditida</taxon>
        <taxon>Tylenchina</taxon>
        <taxon>Panagrolaimomorpha</taxon>
        <taxon>Panagrolaimoidea</taxon>
        <taxon>Panagrolaimidae</taxon>
        <taxon>Panagrolaimus</taxon>
    </lineage>
</organism>
<name>A0AC34Q1C3_9BILA</name>
<proteinExistence type="predicted"/>
<reference evidence="2" key="1">
    <citation type="submission" date="2022-11" db="UniProtKB">
        <authorList>
            <consortium name="WormBaseParasite"/>
        </authorList>
    </citation>
    <scope>IDENTIFICATION</scope>
</reference>
<protein>
    <submittedName>
        <fullName evidence="2">Decapping nuclease</fullName>
    </submittedName>
</protein>
<accession>A0AC34Q1C3</accession>
<evidence type="ECO:0000313" key="1">
    <source>
        <dbReference type="Proteomes" id="UP000887576"/>
    </source>
</evidence>
<dbReference type="Proteomes" id="UP000887576">
    <property type="component" value="Unplaced"/>
</dbReference>